<dbReference type="AlphaFoldDB" id="A0A2P6SD91"/>
<reference evidence="1 2" key="1">
    <citation type="journal article" date="2018" name="Nat. Genet.">
        <title>The Rosa genome provides new insights in the design of modern roses.</title>
        <authorList>
            <person name="Bendahmane M."/>
        </authorList>
    </citation>
    <scope>NUCLEOTIDE SEQUENCE [LARGE SCALE GENOMIC DNA]</scope>
    <source>
        <strain evidence="2">cv. Old Blush</strain>
    </source>
</reference>
<sequence>MSRPGCPKRSCQSLYVSESHKSSLMTWLDSMTRIVVAYNPLERHISFSKTRLCP</sequence>
<evidence type="ECO:0000313" key="1">
    <source>
        <dbReference type="EMBL" id="PRQ56624.1"/>
    </source>
</evidence>
<name>A0A2P6SD91_ROSCH</name>
<dbReference type="EMBL" id="PDCK01000039">
    <property type="protein sequence ID" value="PRQ56624.1"/>
    <property type="molecule type" value="Genomic_DNA"/>
</dbReference>
<proteinExistence type="predicted"/>
<keyword evidence="2" id="KW-1185">Reference proteome</keyword>
<accession>A0A2P6SD91</accession>
<gene>
    <name evidence="1" type="ORF">RchiOBHm_Chr1g0339321</name>
</gene>
<comment type="caution">
    <text evidence="1">The sequence shown here is derived from an EMBL/GenBank/DDBJ whole genome shotgun (WGS) entry which is preliminary data.</text>
</comment>
<dbReference type="Proteomes" id="UP000238479">
    <property type="component" value="Chromosome 1"/>
</dbReference>
<organism evidence="1 2">
    <name type="scientific">Rosa chinensis</name>
    <name type="common">China rose</name>
    <dbReference type="NCBI Taxonomy" id="74649"/>
    <lineage>
        <taxon>Eukaryota</taxon>
        <taxon>Viridiplantae</taxon>
        <taxon>Streptophyta</taxon>
        <taxon>Embryophyta</taxon>
        <taxon>Tracheophyta</taxon>
        <taxon>Spermatophyta</taxon>
        <taxon>Magnoliopsida</taxon>
        <taxon>eudicotyledons</taxon>
        <taxon>Gunneridae</taxon>
        <taxon>Pentapetalae</taxon>
        <taxon>rosids</taxon>
        <taxon>fabids</taxon>
        <taxon>Rosales</taxon>
        <taxon>Rosaceae</taxon>
        <taxon>Rosoideae</taxon>
        <taxon>Rosoideae incertae sedis</taxon>
        <taxon>Rosa</taxon>
    </lineage>
</organism>
<protein>
    <submittedName>
        <fullName evidence="1">Uncharacterized protein</fullName>
    </submittedName>
</protein>
<evidence type="ECO:0000313" key="2">
    <source>
        <dbReference type="Proteomes" id="UP000238479"/>
    </source>
</evidence>
<dbReference type="Gramene" id="PRQ56624">
    <property type="protein sequence ID" value="PRQ56624"/>
    <property type="gene ID" value="RchiOBHm_Chr1g0339321"/>
</dbReference>